<name>A0A371NUL9_9MICO</name>
<reference evidence="3 4" key="1">
    <citation type="submission" date="2018-08" db="EMBL/GenBank/DDBJ databases">
        <title>Isolation, diversity and antifungal activity of Actinobacteria from cow dung.</title>
        <authorList>
            <person name="Ling L."/>
        </authorList>
    </citation>
    <scope>NUCLEOTIDE SEQUENCE [LARGE SCALE GENOMIC DNA]</scope>
    <source>
        <strain evidence="3 4">NEAU-LLE</strain>
    </source>
</reference>
<evidence type="ECO:0000256" key="1">
    <source>
        <dbReference type="ARBA" id="ARBA00005254"/>
    </source>
</evidence>
<dbReference type="InterPro" id="IPR029045">
    <property type="entry name" value="ClpP/crotonase-like_dom_sf"/>
</dbReference>
<dbReference type="InterPro" id="IPR018376">
    <property type="entry name" value="Enoyl-CoA_hyd/isom_CS"/>
</dbReference>
<dbReference type="Gene3D" id="3.90.226.10">
    <property type="entry name" value="2-enoyl-CoA Hydratase, Chain A, domain 1"/>
    <property type="match status" value="1"/>
</dbReference>
<organism evidence="3 4">
    <name type="scientific">Microbacterium bovistercoris</name>
    <dbReference type="NCBI Taxonomy" id="2293570"/>
    <lineage>
        <taxon>Bacteria</taxon>
        <taxon>Bacillati</taxon>
        <taxon>Actinomycetota</taxon>
        <taxon>Actinomycetes</taxon>
        <taxon>Micrococcales</taxon>
        <taxon>Microbacteriaceae</taxon>
        <taxon>Microbacterium</taxon>
    </lineage>
</organism>
<evidence type="ECO:0000313" key="3">
    <source>
        <dbReference type="EMBL" id="REJ06061.1"/>
    </source>
</evidence>
<dbReference type="Proteomes" id="UP000262172">
    <property type="component" value="Unassembled WGS sequence"/>
</dbReference>
<sequence>MTDPVLIERDGAVAVITLNRPEGRNALNVALKTALVAAVREVGADESVRAVVLAANGPAFCVGQDLAEHATQLASGGGAAAAISTVRDHYSPLVRGLMTMPKPVIAAVDGAGVGAGLGLALAADLRVFGAGAKLGTAFTGIGLTFDTGLSYTLPRAIGDARARELILLPRMFGPQEAIAWGITGEIAEDPGARAREIAGLLAQGPTTAYGESKRLLVDVEALEAALEAEAVSQERSGSTQDHRDAVEAFLARRPPMFTGR</sequence>
<keyword evidence="4" id="KW-1185">Reference proteome</keyword>
<dbReference type="EMBL" id="QUAB01000038">
    <property type="protein sequence ID" value="REJ06061.1"/>
    <property type="molecule type" value="Genomic_DNA"/>
</dbReference>
<dbReference type="OrthoDB" id="9777711at2"/>
<comment type="caution">
    <text evidence="3">The sequence shown here is derived from an EMBL/GenBank/DDBJ whole genome shotgun (WGS) entry which is preliminary data.</text>
</comment>
<proteinExistence type="inferred from homology"/>
<dbReference type="GO" id="GO:0003824">
    <property type="term" value="F:catalytic activity"/>
    <property type="evidence" value="ECO:0007669"/>
    <property type="project" value="InterPro"/>
</dbReference>
<evidence type="ECO:0000256" key="2">
    <source>
        <dbReference type="RuleBase" id="RU003707"/>
    </source>
</evidence>
<dbReference type="Pfam" id="PF00378">
    <property type="entry name" value="ECH_1"/>
    <property type="match status" value="1"/>
</dbReference>
<dbReference type="InterPro" id="IPR014748">
    <property type="entry name" value="Enoyl-CoA_hydra_C"/>
</dbReference>
<dbReference type="PROSITE" id="PS00166">
    <property type="entry name" value="ENOYL_COA_HYDRATASE"/>
    <property type="match status" value="1"/>
</dbReference>
<dbReference type="Gene3D" id="1.10.12.10">
    <property type="entry name" value="Lyase 2-enoyl-coa Hydratase, Chain A, domain 2"/>
    <property type="match status" value="1"/>
</dbReference>
<comment type="similarity">
    <text evidence="1 2">Belongs to the enoyl-CoA hydratase/isomerase family.</text>
</comment>
<dbReference type="AlphaFoldDB" id="A0A371NUL9"/>
<dbReference type="CDD" id="cd06558">
    <property type="entry name" value="crotonase-like"/>
    <property type="match status" value="1"/>
</dbReference>
<dbReference type="RefSeq" id="WP_116241657.1">
    <property type="nucleotide sequence ID" value="NZ_QUAB01000038.1"/>
</dbReference>
<dbReference type="PANTHER" id="PTHR43459:SF1">
    <property type="entry name" value="EG:BACN32G11.4 PROTEIN"/>
    <property type="match status" value="1"/>
</dbReference>
<gene>
    <name evidence="3" type="ORF">DY023_07135</name>
</gene>
<evidence type="ECO:0000313" key="4">
    <source>
        <dbReference type="Proteomes" id="UP000262172"/>
    </source>
</evidence>
<dbReference type="InterPro" id="IPR001753">
    <property type="entry name" value="Enoyl-CoA_hydra/iso"/>
</dbReference>
<protein>
    <submittedName>
        <fullName evidence="3">Enoyl-CoA hydratase</fullName>
    </submittedName>
</protein>
<accession>A0A371NUL9</accession>
<dbReference type="PANTHER" id="PTHR43459">
    <property type="entry name" value="ENOYL-COA HYDRATASE"/>
    <property type="match status" value="1"/>
</dbReference>
<dbReference type="SUPFAM" id="SSF52096">
    <property type="entry name" value="ClpP/crotonase"/>
    <property type="match status" value="1"/>
</dbReference>